<accession>A0ABY6FX65</accession>
<dbReference type="EMBL" id="CP107020">
    <property type="protein sequence ID" value="UYG15516.1"/>
    <property type="molecule type" value="Genomic_DNA"/>
</dbReference>
<comment type="function">
    <text evidence="3">Required for maturation of 30S ribosomal subunits.</text>
</comment>
<evidence type="ECO:0000256" key="1">
    <source>
        <dbReference type="ARBA" id="ARBA00022490"/>
    </source>
</evidence>
<dbReference type="Pfam" id="PF17384">
    <property type="entry name" value="DUF150_C"/>
    <property type="match status" value="1"/>
</dbReference>
<evidence type="ECO:0000256" key="2">
    <source>
        <dbReference type="ARBA" id="ARBA00022517"/>
    </source>
</evidence>
<dbReference type="InterPro" id="IPR028998">
    <property type="entry name" value="RimP_C"/>
</dbReference>
<evidence type="ECO:0000313" key="8">
    <source>
        <dbReference type="Proteomes" id="UP001164305"/>
    </source>
</evidence>
<name>A0ABY6FX65_9MICO</name>
<feature type="compositionally biased region" description="Basic and acidic residues" evidence="4">
    <location>
        <begin position="185"/>
        <end position="195"/>
    </location>
</feature>
<feature type="region of interest" description="Disordered" evidence="4">
    <location>
        <begin position="127"/>
        <end position="152"/>
    </location>
</feature>
<keyword evidence="1 3" id="KW-0963">Cytoplasm</keyword>
<dbReference type="PANTHER" id="PTHR33867:SF1">
    <property type="entry name" value="RIBOSOME MATURATION FACTOR RIMP"/>
    <property type="match status" value="1"/>
</dbReference>
<dbReference type="SUPFAM" id="SSF75420">
    <property type="entry name" value="YhbC-like, N-terminal domain"/>
    <property type="match status" value="1"/>
</dbReference>
<feature type="domain" description="Ribosome maturation factor RimP N-terminal" evidence="5">
    <location>
        <begin position="15"/>
        <end position="92"/>
    </location>
</feature>
<dbReference type="CDD" id="cd01734">
    <property type="entry name" value="YlxS_C"/>
    <property type="match status" value="1"/>
</dbReference>
<evidence type="ECO:0000256" key="3">
    <source>
        <dbReference type="HAMAP-Rule" id="MF_01077"/>
    </source>
</evidence>
<comment type="subcellular location">
    <subcellularLocation>
        <location evidence="3">Cytoplasm</location>
    </subcellularLocation>
</comment>
<proteinExistence type="inferred from homology"/>
<feature type="region of interest" description="Disordered" evidence="4">
    <location>
        <begin position="172"/>
        <end position="195"/>
    </location>
</feature>
<comment type="similarity">
    <text evidence="3">Belongs to the RimP family.</text>
</comment>
<gene>
    <name evidence="3" type="primary">rimP</name>
    <name evidence="7" type="ORF">BRM3_07595</name>
</gene>
<evidence type="ECO:0000259" key="5">
    <source>
        <dbReference type="Pfam" id="PF02576"/>
    </source>
</evidence>
<evidence type="ECO:0000256" key="4">
    <source>
        <dbReference type="SAM" id="MobiDB-lite"/>
    </source>
</evidence>
<sequence length="195" mass="20915">MTIAPDASESLRTTVVPLVERAGLFCEDAAVRPRGGRTQVTVVVDLPEDRTGSVDLDTVAALSREISDALDADDAFLGGAAYDLEVGTPGAERTLTAPRHFRRSRGRLLALRTQDGRELTARLLDVSDDDTARVRPQDPPGTKPRTRSRPVADLELPLADIASARVLIEFSPPADLEDLPAGDADDTHPDDQVEG</sequence>
<dbReference type="InterPro" id="IPR003728">
    <property type="entry name" value="Ribosome_maturation_RimP"/>
</dbReference>
<keyword evidence="8" id="KW-1185">Reference proteome</keyword>
<dbReference type="PANTHER" id="PTHR33867">
    <property type="entry name" value="RIBOSOME MATURATION FACTOR RIMP"/>
    <property type="match status" value="1"/>
</dbReference>
<evidence type="ECO:0000259" key="6">
    <source>
        <dbReference type="Pfam" id="PF17384"/>
    </source>
</evidence>
<protein>
    <recommendedName>
        <fullName evidence="3">Ribosome maturation factor RimP</fullName>
    </recommendedName>
</protein>
<evidence type="ECO:0000313" key="7">
    <source>
        <dbReference type="EMBL" id="UYG15516.1"/>
    </source>
</evidence>
<dbReference type="InterPro" id="IPR028989">
    <property type="entry name" value="RimP_N"/>
</dbReference>
<feature type="domain" description="Ribosome maturation factor RimP C-terminal" evidence="6">
    <location>
        <begin position="95"/>
        <end position="170"/>
    </location>
</feature>
<dbReference type="Pfam" id="PF02576">
    <property type="entry name" value="RimP_N"/>
    <property type="match status" value="1"/>
</dbReference>
<dbReference type="Proteomes" id="UP001164305">
    <property type="component" value="Chromosome"/>
</dbReference>
<dbReference type="RefSeq" id="WP_263592730.1">
    <property type="nucleotide sequence ID" value="NZ_CP107020.1"/>
</dbReference>
<dbReference type="InterPro" id="IPR035956">
    <property type="entry name" value="RimP_N_sf"/>
</dbReference>
<keyword evidence="2 3" id="KW-0690">Ribosome biogenesis</keyword>
<feature type="compositionally biased region" description="Acidic residues" evidence="4">
    <location>
        <begin position="175"/>
        <end position="184"/>
    </location>
</feature>
<dbReference type="HAMAP" id="MF_01077">
    <property type="entry name" value="RimP"/>
    <property type="match status" value="1"/>
</dbReference>
<dbReference type="Gene3D" id="3.30.300.70">
    <property type="entry name" value="RimP-like superfamily, N-terminal"/>
    <property type="match status" value="1"/>
</dbReference>
<organism evidence="7 8">
    <name type="scientific">Brachybacterium huguangmaarense</name>
    <dbReference type="NCBI Taxonomy" id="1652028"/>
    <lineage>
        <taxon>Bacteria</taxon>
        <taxon>Bacillati</taxon>
        <taxon>Actinomycetota</taxon>
        <taxon>Actinomycetes</taxon>
        <taxon>Micrococcales</taxon>
        <taxon>Dermabacteraceae</taxon>
        <taxon>Brachybacterium</taxon>
    </lineage>
</organism>
<reference evidence="7" key="1">
    <citation type="submission" date="2022-10" db="EMBL/GenBank/DDBJ databases">
        <title>Whole-Genome Sequencing of Brachybacterium huguangmaarense BRM-3, Isolated from Betula schmidtii.</title>
        <authorList>
            <person name="Haam D."/>
        </authorList>
    </citation>
    <scope>NUCLEOTIDE SEQUENCE</scope>
    <source>
        <strain evidence="7">BRM-3</strain>
    </source>
</reference>